<reference evidence="4" key="1">
    <citation type="journal article" date="2017" name="bioRxiv">
        <title>Comparative analysis of the genomes of Stylophora pistillata and Acropora digitifera provides evidence for extensive differences between species of corals.</title>
        <authorList>
            <person name="Voolstra C.R."/>
            <person name="Li Y."/>
            <person name="Liew Y.J."/>
            <person name="Baumgarten S."/>
            <person name="Zoccola D."/>
            <person name="Flot J.-F."/>
            <person name="Tambutte S."/>
            <person name="Allemand D."/>
            <person name="Aranda M."/>
        </authorList>
    </citation>
    <scope>NUCLEOTIDE SEQUENCE [LARGE SCALE GENOMIC DNA]</scope>
</reference>
<evidence type="ECO:0000313" key="3">
    <source>
        <dbReference type="EMBL" id="PFX19368.1"/>
    </source>
</evidence>
<feature type="transmembrane region" description="Helical" evidence="2">
    <location>
        <begin position="232"/>
        <end position="259"/>
    </location>
</feature>
<gene>
    <name evidence="3" type="ORF">AWC38_SpisGene16227</name>
</gene>
<evidence type="ECO:0000256" key="2">
    <source>
        <dbReference type="SAM" id="Phobius"/>
    </source>
</evidence>
<feature type="transmembrane region" description="Helical" evidence="2">
    <location>
        <begin position="340"/>
        <end position="361"/>
    </location>
</feature>
<dbReference type="InterPro" id="IPR053231">
    <property type="entry name" value="GPCR_LN-TM7"/>
</dbReference>
<keyword evidence="2" id="KW-0812">Transmembrane</keyword>
<feature type="transmembrane region" description="Helical" evidence="2">
    <location>
        <begin position="287"/>
        <end position="310"/>
    </location>
</feature>
<feature type="transmembrane region" description="Helical" evidence="2">
    <location>
        <begin position="508"/>
        <end position="527"/>
    </location>
</feature>
<proteinExistence type="predicted"/>
<accession>A0A2B4RSS8</accession>
<keyword evidence="4" id="KW-1185">Reference proteome</keyword>
<feature type="compositionally biased region" description="Low complexity" evidence="1">
    <location>
        <begin position="540"/>
        <end position="551"/>
    </location>
</feature>
<feature type="transmembrane region" description="Helical" evidence="2">
    <location>
        <begin position="809"/>
        <end position="832"/>
    </location>
</feature>
<feature type="transmembrane region" description="Helical" evidence="2">
    <location>
        <begin position="754"/>
        <end position="781"/>
    </location>
</feature>
<feature type="transmembrane region" description="Helical" evidence="2">
    <location>
        <begin position="859"/>
        <end position="883"/>
    </location>
</feature>
<dbReference type="Gene3D" id="1.20.1070.10">
    <property type="entry name" value="Rhodopsin 7-helix transmembrane proteins"/>
    <property type="match status" value="2"/>
</dbReference>
<feature type="transmembrane region" description="Helical" evidence="2">
    <location>
        <begin position="587"/>
        <end position="610"/>
    </location>
</feature>
<feature type="compositionally biased region" description="Low complexity" evidence="1">
    <location>
        <begin position="1073"/>
        <end position="1082"/>
    </location>
</feature>
<dbReference type="PANTHER" id="PTHR45902:SF1">
    <property type="entry name" value="LATROPHILIN RECEPTOR-LIKE PROTEIN A"/>
    <property type="match status" value="1"/>
</dbReference>
<organism evidence="3 4">
    <name type="scientific">Stylophora pistillata</name>
    <name type="common">Smooth cauliflower coral</name>
    <dbReference type="NCBI Taxonomy" id="50429"/>
    <lineage>
        <taxon>Eukaryota</taxon>
        <taxon>Metazoa</taxon>
        <taxon>Cnidaria</taxon>
        <taxon>Anthozoa</taxon>
        <taxon>Hexacorallia</taxon>
        <taxon>Scleractinia</taxon>
        <taxon>Astrocoeniina</taxon>
        <taxon>Pocilloporidae</taxon>
        <taxon>Stylophora</taxon>
    </lineage>
</organism>
<feature type="transmembrane region" description="Helical" evidence="2">
    <location>
        <begin position="154"/>
        <end position="174"/>
    </location>
</feature>
<protein>
    <submittedName>
        <fullName evidence="3">Uncharacterized protein</fullName>
    </submittedName>
</protein>
<dbReference type="EMBL" id="LSMT01000364">
    <property type="protein sequence ID" value="PFX19368.1"/>
    <property type="molecule type" value="Genomic_DNA"/>
</dbReference>
<dbReference type="Proteomes" id="UP000225706">
    <property type="component" value="Unassembled WGS sequence"/>
</dbReference>
<comment type="caution">
    <text evidence="3">The sequence shown here is derived from an EMBL/GenBank/DDBJ whole genome shotgun (WGS) entry which is preliminary data.</text>
</comment>
<sequence length="1082" mass="121713">MGKTSSQKIGYALNSSDHFTQKTRNFTIDKDLPLQCNSPLLPDNETGLCRPPCAWTTQSPLTQKAYFVVIVVGLWLALIATIITFITWASIKNLRKFPHVLRFHIMVCCVILGNCKMLPIHMRPEKTFCRGQLFWEPTGHSSLATVIQGAMTHYFGLAHSLWAMCFITNTYAVIVRDNRAVFKHPIKIHLIQSLLCWLVPAVIVTCCLYISPPGYNFLFIDLMAAGAGSVRMAYFAVTLPMQVSLGVSLCLLWSIVWHLRKARLDSRKRVIRAREERISMRRVERQFLSMAVVITVVVGVVMSVNTVTLYRVRGFIHDAEVYFDCLLVSKDCKPPSCNTVLSLINVVAPAFACLAFFFLLLMNKDCRNIWKGCFRRITKLFEFCKPPPLKLRADTDRSRCSSTLTVLSVDRRDSELFFRQSFALPGYIPGLDPQQTRQRASSLTFPVNKQIITVSDLDIQIKVTPPSDADAELRPSRTSDNPLVNTASTEESVCYCKSMMSRFNLPYYAGRLVLVTLLIAPTLFYVFRPDHPPHADFYESNSTRTNQTSSSKDSPLECNSPLIPDNNTGQCRPPCAWTSQSPLTQKVYYGVVVISLWLALIATIITFITWASIKSLREFPHVLRFHIILCCILLACFKMIPVRIGLEKVFCREQAFWQAGGHSSLSAVILGAGSHYLFLAHSFWAMCFVANTYAVIIHDNRTVFKHPIKIHLAQSMLSWLVPAFIVAGCLYVSPPGYTFLFMDHMSAGAQSIQMAYFAVTLPLQVTLFVSLNLLWSIVWHLRKARLDSTRRVIRAREEKVSMRRIERQFLSMAVVMMVLAATVGSINTMIMYRTDKFLHDAEMYFHCLQTSSNCTSPTYFTVLPLINLVAPGFLCLVFFFLLLMNKDCRQIWTGYFAKCKKCFRLCGQPLRKPRADTELSKDSRCSSVLTVLSPDPRSSELYGSQTLVDPKNRILPSFPLPRSVARLKAESVILVGIKPRASTLSLPAMMGPKVNISNSTFQIPSSPNGLDPRSRSTSVPVILQQEPGTASTDSEQGRVNSYILSALSRDLEVSRSINSEDSDANSETDKFISKSSESPSPS</sequence>
<feature type="transmembrane region" description="Helical" evidence="2">
    <location>
        <begin position="65"/>
        <end position="88"/>
    </location>
</feature>
<feature type="transmembrane region" description="Helical" evidence="2">
    <location>
        <begin position="622"/>
        <end position="640"/>
    </location>
</feature>
<feature type="transmembrane region" description="Helical" evidence="2">
    <location>
        <begin position="194"/>
        <end position="212"/>
    </location>
</feature>
<keyword evidence="2" id="KW-1133">Transmembrane helix</keyword>
<dbReference type="SUPFAM" id="SSF81321">
    <property type="entry name" value="Family A G protein-coupled receptor-like"/>
    <property type="match status" value="1"/>
</dbReference>
<evidence type="ECO:0000313" key="4">
    <source>
        <dbReference type="Proteomes" id="UP000225706"/>
    </source>
</evidence>
<dbReference type="OrthoDB" id="5982157at2759"/>
<feature type="transmembrane region" description="Helical" evidence="2">
    <location>
        <begin position="717"/>
        <end position="734"/>
    </location>
</feature>
<feature type="region of interest" description="Disordered" evidence="1">
    <location>
        <begin position="537"/>
        <end position="557"/>
    </location>
</feature>
<evidence type="ECO:0000256" key="1">
    <source>
        <dbReference type="SAM" id="MobiDB-lite"/>
    </source>
</evidence>
<name>A0A2B4RSS8_STYPI</name>
<feature type="region of interest" description="Disordered" evidence="1">
    <location>
        <begin position="1053"/>
        <end position="1082"/>
    </location>
</feature>
<keyword evidence="2" id="KW-0472">Membrane</keyword>
<dbReference type="PANTHER" id="PTHR45902">
    <property type="entry name" value="LATROPHILIN RECEPTOR-LIKE PROTEIN A"/>
    <property type="match status" value="1"/>
</dbReference>
<dbReference type="AlphaFoldDB" id="A0A2B4RSS8"/>
<feature type="transmembrane region" description="Helical" evidence="2">
    <location>
        <begin position="676"/>
        <end position="696"/>
    </location>
</feature>